<evidence type="ECO:0000313" key="2">
    <source>
        <dbReference type="Proteomes" id="UP000004690"/>
    </source>
</evidence>
<dbReference type="RefSeq" id="WP_008616133.1">
    <property type="nucleotide sequence ID" value="NZ_JH651380.1"/>
</dbReference>
<reference evidence="1 2" key="1">
    <citation type="submission" date="2012-02" db="EMBL/GenBank/DDBJ databases">
        <title>Improved High-Quality Draft genome of Joostella marina DSM 19592.</title>
        <authorList>
            <consortium name="US DOE Joint Genome Institute (JGI-PGF)"/>
            <person name="Lucas S."/>
            <person name="Copeland A."/>
            <person name="Lapidus A."/>
            <person name="Bruce D."/>
            <person name="Goodwin L."/>
            <person name="Pitluck S."/>
            <person name="Peters L."/>
            <person name="Chertkov O."/>
            <person name="Ovchinnikova G."/>
            <person name="Kyrpides N."/>
            <person name="Mavromatis K."/>
            <person name="Detter J.C."/>
            <person name="Han C."/>
            <person name="Land M."/>
            <person name="Hauser L."/>
            <person name="Markowitz V."/>
            <person name="Cheng J.-F."/>
            <person name="Hugenholtz P."/>
            <person name="Woyke T."/>
            <person name="Wu D."/>
            <person name="Tindall B."/>
            <person name="Brambilla E."/>
            <person name="Klenk H.-P."/>
            <person name="Eisen J.A."/>
        </authorList>
    </citation>
    <scope>NUCLEOTIDE SEQUENCE [LARGE SCALE GENOMIC DNA]</scope>
    <source>
        <strain evidence="1 2">DSM 19592</strain>
    </source>
</reference>
<accession>I3C139</accession>
<dbReference type="OrthoDB" id="1144359at2"/>
<dbReference type="Proteomes" id="UP000004690">
    <property type="component" value="Unassembled WGS sequence"/>
</dbReference>
<dbReference type="AlphaFoldDB" id="I3C139"/>
<dbReference type="SUPFAM" id="SSF52091">
    <property type="entry name" value="SpoIIaa-like"/>
    <property type="match status" value="1"/>
</dbReference>
<dbReference type="EMBL" id="JH651380">
    <property type="protein sequence ID" value="EIJ37332.1"/>
    <property type="molecule type" value="Genomic_DNA"/>
</dbReference>
<dbReference type="InterPro" id="IPR038396">
    <property type="entry name" value="SpoIIAA-like_sf"/>
</dbReference>
<gene>
    <name evidence="1" type="ORF">JoomaDRAFT_0275</name>
</gene>
<dbReference type="Gene3D" id="3.40.50.10600">
    <property type="entry name" value="SpoIIaa-like domains"/>
    <property type="match status" value="1"/>
</dbReference>
<organism evidence="1 2">
    <name type="scientific">Galbibacter orientalis DSM 19592</name>
    <dbReference type="NCBI Taxonomy" id="926559"/>
    <lineage>
        <taxon>Bacteria</taxon>
        <taxon>Pseudomonadati</taxon>
        <taxon>Bacteroidota</taxon>
        <taxon>Flavobacteriia</taxon>
        <taxon>Flavobacteriales</taxon>
        <taxon>Flavobacteriaceae</taxon>
        <taxon>Galbibacter</taxon>
    </lineage>
</organism>
<proteinExistence type="predicted"/>
<evidence type="ECO:0000313" key="1">
    <source>
        <dbReference type="EMBL" id="EIJ37332.1"/>
    </source>
</evidence>
<sequence>MTALDTTHTLIKAYELDFGYIEIYPKFAIGVINDSIDLSLENLSDLTSIADMHFRNKDFAYISLRKNSYAINPVLYNYIREIDNLTKMAIVSDKELYKHNFKIEKYFYGKEMKFFKSIESAVEWVID</sequence>
<keyword evidence="2" id="KW-1185">Reference proteome</keyword>
<name>I3C139_9FLAO</name>
<dbReference type="STRING" id="926559.JoomaDRAFT_0275"/>
<dbReference type="eggNOG" id="ENOG5032YHX">
    <property type="taxonomic scope" value="Bacteria"/>
</dbReference>
<evidence type="ECO:0008006" key="3">
    <source>
        <dbReference type="Google" id="ProtNLM"/>
    </source>
</evidence>
<protein>
    <recommendedName>
        <fullName evidence="3">STAS/SEC14 domain-containing protein</fullName>
    </recommendedName>
</protein>
<dbReference type="HOGENOM" id="CLU_149784_1_0_10"/>
<dbReference type="InterPro" id="IPR036513">
    <property type="entry name" value="STAS_dom_sf"/>
</dbReference>